<evidence type="ECO:0008006" key="5">
    <source>
        <dbReference type="Google" id="ProtNLM"/>
    </source>
</evidence>
<protein>
    <recommendedName>
        <fullName evidence="5">Lipoprotein</fullName>
    </recommendedName>
</protein>
<accession>A0A167IEX8</accession>
<feature type="compositionally biased region" description="Low complexity" evidence="1">
    <location>
        <begin position="39"/>
        <end position="53"/>
    </location>
</feature>
<dbReference type="RefSeq" id="WP_063369745.1">
    <property type="nucleotide sequence ID" value="NZ_AUYC01000062.1"/>
</dbReference>
<evidence type="ECO:0000256" key="2">
    <source>
        <dbReference type="SAM" id="SignalP"/>
    </source>
</evidence>
<feature type="signal peptide" evidence="2">
    <location>
        <begin position="1"/>
        <end position="20"/>
    </location>
</feature>
<feature type="region of interest" description="Disordered" evidence="1">
    <location>
        <begin position="24"/>
        <end position="53"/>
    </location>
</feature>
<name>A0A167IEX8_9GAMM</name>
<dbReference type="EMBL" id="AUYC01000062">
    <property type="protein sequence ID" value="KZN59282.1"/>
    <property type="molecule type" value="Genomic_DNA"/>
</dbReference>
<dbReference type="AlphaFoldDB" id="A0A167IEX8"/>
<comment type="caution">
    <text evidence="3">The sequence shown here is derived from an EMBL/GenBank/DDBJ whole genome shotgun (WGS) entry which is preliminary data.</text>
</comment>
<evidence type="ECO:0000313" key="4">
    <source>
        <dbReference type="Proteomes" id="UP000076486"/>
    </source>
</evidence>
<evidence type="ECO:0000313" key="3">
    <source>
        <dbReference type="EMBL" id="KZN59282.1"/>
    </source>
</evidence>
<gene>
    <name evidence="3" type="ORF">N473_03745</name>
</gene>
<organism evidence="3 4">
    <name type="scientific">Pseudoalteromonas luteoviolacea CPMOR-1</name>
    <dbReference type="NCBI Taxonomy" id="1365248"/>
    <lineage>
        <taxon>Bacteria</taxon>
        <taxon>Pseudomonadati</taxon>
        <taxon>Pseudomonadota</taxon>
        <taxon>Gammaproteobacteria</taxon>
        <taxon>Alteromonadales</taxon>
        <taxon>Pseudoalteromonadaceae</taxon>
        <taxon>Pseudoalteromonas</taxon>
    </lineage>
</organism>
<proteinExistence type="predicted"/>
<dbReference type="Proteomes" id="UP000076486">
    <property type="component" value="Unassembled WGS sequence"/>
</dbReference>
<feature type="chain" id="PRO_5007888179" description="Lipoprotein" evidence="2">
    <location>
        <begin position="21"/>
        <end position="463"/>
    </location>
</feature>
<evidence type="ECO:0000256" key="1">
    <source>
        <dbReference type="SAM" id="MobiDB-lite"/>
    </source>
</evidence>
<reference evidence="3 4" key="1">
    <citation type="submission" date="2013-07" db="EMBL/GenBank/DDBJ databases">
        <title>Comparative Genomic and Metabolomic Analysis of Twelve Strains of Pseudoalteromonas luteoviolacea.</title>
        <authorList>
            <person name="Vynne N.G."/>
            <person name="Mansson M."/>
            <person name="Gram L."/>
        </authorList>
    </citation>
    <scope>NUCLEOTIDE SEQUENCE [LARGE SCALE GENOMIC DNA]</scope>
    <source>
        <strain evidence="3 4">CPMOR-1</strain>
    </source>
</reference>
<dbReference type="PATRIC" id="fig|1365248.3.peg.4606"/>
<sequence length="463" mass="51064">MKLKYNALVLAMISAIQLTGCGGGGGGSNEGTPLTETRPVQTPTTSSTPTPAPVQLAPFAVRTIQKNQCSSTAVSVDVIFHDEDGAFISSQKTNTNGQLETGIPHNARHASFVLKTTDDQNRLHTQIKTVLNVQDGFEVDALVFNDPNTCGCNDITYDLETLSAQLPNANLHNVAATHVNLNNGQSELYACVPERQKLLFTHSDTGYKGGLFDTSKPSTLTLSDEQFTALGTPLDLSNLSFKPNHFVTLTSYVGNEAVYDVTVNEAEVNQAFDEPHDKLVTFNELDTISYLSTAKFDETFTGNGFVRTHSYALSRIDSEGHTHQTQLFDNNEAYNSVYNYFEQTAASDDSMNVTFDFKSAHSRLDALVFRTTWSDFNHGNSSWYIFSDGQDVVPDIRFGAIIPSDSVSFSDFSMEIILLDLNTDQNFDDIRELYFESAESFQKRVDSELFDGMASYSLTVSEQ</sequence>
<keyword evidence="2" id="KW-0732">Signal</keyword>